<evidence type="ECO:0000256" key="1">
    <source>
        <dbReference type="SAM" id="MobiDB-lite"/>
    </source>
</evidence>
<protein>
    <submittedName>
        <fullName evidence="3">Uncharacterized protein</fullName>
    </submittedName>
</protein>
<keyword evidence="4" id="KW-1185">Reference proteome</keyword>
<evidence type="ECO:0000313" key="4">
    <source>
        <dbReference type="Proteomes" id="UP000322699"/>
    </source>
</evidence>
<dbReference type="RefSeq" id="WP_149752947.1">
    <property type="nucleotide sequence ID" value="NZ_LWSK01000043.1"/>
</dbReference>
<feature type="signal peptide" evidence="2">
    <location>
        <begin position="1"/>
        <end position="20"/>
    </location>
</feature>
<gene>
    <name evidence="3" type="ORF">LF1_41610</name>
</gene>
<accession>A0A5B1CPQ6</accession>
<reference evidence="3 4" key="1">
    <citation type="submission" date="2019-08" db="EMBL/GenBank/DDBJ databases">
        <title>Deep-cultivation of Planctomycetes and their phenomic and genomic characterization uncovers novel biology.</title>
        <authorList>
            <person name="Wiegand S."/>
            <person name="Jogler M."/>
            <person name="Boedeker C."/>
            <person name="Pinto D."/>
            <person name="Vollmers J."/>
            <person name="Rivas-Marin E."/>
            <person name="Kohn T."/>
            <person name="Peeters S.H."/>
            <person name="Heuer A."/>
            <person name="Rast P."/>
            <person name="Oberbeckmann S."/>
            <person name="Bunk B."/>
            <person name="Jeske O."/>
            <person name="Meyerdierks A."/>
            <person name="Storesund J.E."/>
            <person name="Kallscheuer N."/>
            <person name="Luecker S."/>
            <person name="Lage O.M."/>
            <person name="Pohl T."/>
            <person name="Merkel B.J."/>
            <person name="Hornburger P."/>
            <person name="Mueller R.-W."/>
            <person name="Bruemmer F."/>
            <person name="Labrenz M."/>
            <person name="Spormann A.M."/>
            <person name="Op Den Camp H."/>
            <person name="Overmann J."/>
            <person name="Amann R."/>
            <person name="Jetten M.S.M."/>
            <person name="Mascher T."/>
            <person name="Medema M.H."/>
            <person name="Devos D.P."/>
            <person name="Kaster A.-K."/>
            <person name="Ovreas L."/>
            <person name="Rohde M."/>
            <person name="Galperin M.Y."/>
            <person name="Jogler C."/>
        </authorList>
    </citation>
    <scope>NUCLEOTIDE SEQUENCE [LARGE SCALE GENOMIC DNA]</scope>
    <source>
        <strain evidence="3 4">LF1</strain>
    </source>
</reference>
<dbReference type="AlphaFoldDB" id="A0A5B1CPQ6"/>
<keyword evidence="2" id="KW-0732">Signal</keyword>
<evidence type="ECO:0000313" key="3">
    <source>
        <dbReference type="EMBL" id="KAA1261610.1"/>
    </source>
</evidence>
<dbReference type="EMBL" id="VRLW01000001">
    <property type="protein sequence ID" value="KAA1261610.1"/>
    <property type="molecule type" value="Genomic_DNA"/>
</dbReference>
<dbReference type="Proteomes" id="UP000322699">
    <property type="component" value="Unassembled WGS sequence"/>
</dbReference>
<sequence length="196" mass="20698" precursor="true">MTIRDLFTRSLFTQPPILFAAASSAAAVTSSTDNPNRDPFDNGLFIGTRKRGQRFVRYPDGEIRTVDVDFDREVFNDPDSSPKAKPQSVDASTDEVPANDSETDAVQAIAAAMIAARPGTLVAVAHTAKGEVIAATATAAKRGLTPATFRAAMRSLPANAKQVTFAASGSLAMDVQEAALVVADAFLVRILNFIAV</sequence>
<evidence type="ECO:0000256" key="2">
    <source>
        <dbReference type="SAM" id="SignalP"/>
    </source>
</evidence>
<proteinExistence type="predicted"/>
<feature type="chain" id="PRO_5022987881" evidence="2">
    <location>
        <begin position="21"/>
        <end position="196"/>
    </location>
</feature>
<name>A0A5B1CPQ6_9BACT</name>
<feature type="region of interest" description="Disordered" evidence="1">
    <location>
        <begin position="74"/>
        <end position="101"/>
    </location>
</feature>
<organism evidence="3 4">
    <name type="scientific">Rubripirellula obstinata</name>
    <dbReference type="NCBI Taxonomy" id="406547"/>
    <lineage>
        <taxon>Bacteria</taxon>
        <taxon>Pseudomonadati</taxon>
        <taxon>Planctomycetota</taxon>
        <taxon>Planctomycetia</taxon>
        <taxon>Pirellulales</taxon>
        <taxon>Pirellulaceae</taxon>
        <taxon>Rubripirellula</taxon>
    </lineage>
</organism>
<comment type="caution">
    <text evidence="3">The sequence shown here is derived from an EMBL/GenBank/DDBJ whole genome shotgun (WGS) entry which is preliminary data.</text>
</comment>